<evidence type="ECO:0000256" key="2">
    <source>
        <dbReference type="SAM" id="Phobius"/>
    </source>
</evidence>
<keyword evidence="2" id="KW-0812">Transmembrane</keyword>
<keyword evidence="2" id="KW-1133">Transmembrane helix</keyword>
<protein>
    <submittedName>
        <fullName evidence="3">Uncharacterized protein</fullName>
    </submittedName>
</protein>
<keyword evidence="4" id="KW-1185">Reference proteome</keyword>
<dbReference type="EMBL" id="JACOPQ010000017">
    <property type="protein sequence ID" value="MBC5738545.1"/>
    <property type="molecule type" value="Genomic_DNA"/>
</dbReference>
<reference evidence="3" key="1">
    <citation type="submission" date="2020-08" db="EMBL/GenBank/DDBJ databases">
        <title>Genome public.</title>
        <authorList>
            <person name="Liu C."/>
            <person name="Sun Q."/>
        </authorList>
    </citation>
    <scope>NUCLEOTIDE SEQUENCE</scope>
    <source>
        <strain evidence="3">NSJ-52</strain>
    </source>
</reference>
<keyword evidence="2" id="KW-0472">Membrane</keyword>
<sequence>MSDTDLTPGGAPAEEGQPLTEWPLPSGGVDPDPDIPPTPESDPTAETVPPTEGCPGAESSPNPETAPVGFYGGSVTPPEPPKRDKKKLKRGVAIAAAVLLVVAAAAVFAFPAILKAVNPKAYVAGCMAKTMASYAPGDAAAVTAALKDKPTRQTLSFHLGELSEDTAREFAGSLGISPADVPGTGIEYIIELDRENRQAALEIPVYLGRSPLASLVVMLEDDKLSFGSDQLTAGDYYFIHTETLGADVLASPLFGPDSPMDPAFGFNFFELSDTTQTASALSGETVAELARLSAELNETITVANAGSATVQSVAREYSATRYTMTVPVGALRVFLSDAMRVLIQDEFFSYVTDDSYFDLDEYMDSFDRSLAFLTKDVLIDFYIAGNRVVLLEALLPTEDRGRPAEIRLKLECDSGKALVATLTCAESGGVPFGLVCSYTLDGDRFGLNVVSTGGDGAGPQFYASGTFTADRSAKRVALDFSELTIQTVEEKLSLSGGYSIESLVGFTRPFPQESIPFLEMDSEGYYELIAKINAGVNSIAQSIGTAGTAGGVYY</sequence>
<evidence type="ECO:0000256" key="1">
    <source>
        <dbReference type="SAM" id="MobiDB-lite"/>
    </source>
</evidence>
<accession>A0A8J6MDN2</accession>
<evidence type="ECO:0000313" key="3">
    <source>
        <dbReference type="EMBL" id="MBC5738545.1"/>
    </source>
</evidence>
<dbReference type="Proteomes" id="UP000607645">
    <property type="component" value="Unassembled WGS sequence"/>
</dbReference>
<feature type="region of interest" description="Disordered" evidence="1">
    <location>
        <begin position="1"/>
        <end position="85"/>
    </location>
</feature>
<gene>
    <name evidence="3" type="ORF">H8S62_16145</name>
</gene>
<feature type="transmembrane region" description="Helical" evidence="2">
    <location>
        <begin position="92"/>
        <end position="114"/>
    </location>
</feature>
<organism evidence="3 4">
    <name type="scientific">Lawsonibacter faecis</name>
    <dbReference type="NCBI Taxonomy" id="2763052"/>
    <lineage>
        <taxon>Bacteria</taxon>
        <taxon>Bacillati</taxon>
        <taxon>Bacillota</taxon>
        <taxon>Clostridia</taxon>
        <taxon>Eubacteriales</taxon>
        <taxon>Oscillospiraceae</taxon>
        <taxon>Lawsonibacter</taxon>
    </lineage>
</organism>
<proteinExistence type="predicted"/>
<dbReference type="AlphaFoldDB" id="A0A8J6MDN2"/>
<evidence type="ECO:0000313" key="4">
    <source>
        <dbReference type="Proteomes" id="UP000607645"/>
    </source>
</evidence>
<dbReference type="RefSeq" id="WP_186920275.1">
    <property type="nucleotide sequence ID" value="NZ_JACOPQ010000017.1"/>
</dbReference>
<comment type="caution">
    <text evidence="3">The sequence shown here is derived from an EMBL/GenBank/DDBJ whole genome shotgun (WGS) entry which is preliminary data.</text>
</comment>
<name>A0A8J6MDN2_9FIRM</name>